<dbReference type="InterPro" id="IPR002931">
    <property type="entry name" value="Transglutaminase-like"/>
</dbReference>
<dbReference type="InterPro" id="IPR038765">
    <property type="entry name" value="Papain-like_cys_pep_sf"/>
</dbReference>
<proteinExistence type="predicted"/>
<dbReference type="PANTHER" id="PTHR33490">
    <property type="entry name" value="BLR5614 PROTEIN-RELATED"/>
    <property type="match status" value="1"/>
</dbReference>
<sequence length="302" mass="34131">MNYRIRHITHYEYEKPVTLCYNRAYLLPRNTDYQSCTDSKIEIYPAHTLGQQRIDYFGNKAYFFSLEQPHKELKIDVVSDIHVHDSKYGHECELDLDIGNTCGQALVALQQSRELPVLEAREFVLNSPMIKAAVSLREYARPSFGSNRPLLSAVRELTDRIYTDFTYDPESTSIATPLDEVLRNKRGVCQDFAHLAIGCLRSLGFPARYVSGYLETLPPPGQEKLVGSDASHAWFAVFSPGEGWFEFDPTNNNMPAEHHITTAWGRDYGDVSPLKGVFFDGGKGQKLSVSVDVSRLPASEKE</sequence>
<dbReference type="PANTHER" id="PTHR33490:SF7">
    <property type="entry name" value="BLR2979 PROTEIN"/>
    <property type="match status" value="1"/>
</dbReference>
<dbReference type="Proteomes" id="UP000283087">
    <property type="component" value="Unassembled WGS sequence"/>
</dbReference>
<dbReference type="RefSeq" id="WP_126157101.1">
    <property type="nucleotide sequence ID" value="NZ_RQXW01000002.1"/>
</dbReference>
<protein>
    <submittedName>
        <fullName evidence="2">Transglutaminase family protein</fullName>
    </submittedName>
</protein>
<evidence type="ECO:0000313" key="3">
    <source>
        <dbReference type="Proteomes" id="UP000283087"/>
    </source>
</evidence>
<dbReference type="Pfam" id="PF01841">
    <property type="entry name" value="Transglut_core"/>
    <property type="match status" value="1"/>
</dbReference>
<evidence type="ECO:0000313" key="2">
    <source>
        <dbReference type="EMBL" id="RTE67133.1"/>
    </source>
</evidence>
<keyword evidence="3" id="KW-1185">Reference proteome</keyword>
<dbReference type="OrthoDB" id="5438043at2"/>
<dbReference type="SMART" id="SM00460">
    <property type="entry name" value="TGc"/>
    <property type="match status" value="1"/>
</dbReference>
<dbReference type="Gene3D" id="3.10.620.30">
    <property type="match status" value="1"/>
</dbReference>
<dbReference type="AlphaFoldDB" id="A0A430KUV9"/>
<dbReference type="InterPro" id="IPR013589">
    <property type="entry name" value="Bac_transglu_N"/>
</dbReference>
<name>A0A430KUV9_9GAMM</name>
<comment type="caution">
    <text evidence="2">The sequence shown here is derived from an EMBL/GenBank/DDBJ whole genome shotgun (WGS) entry which is preliminary data.</text>
</comment>
<feature type="domain" description="Transglutaminase-like" evidence="1">
    <location>
        <begin position="181"/>
        <end position="251"/>
    </location>
</feature>
<dbReference type="SUPFAM" id="SSF54001">
    <property type="entry name" value="Cysteine proteinases"/>
    <property type="match status" value="1"/>
</dbReference>
<accession>A0A430KUV9</accession>
<evidence type="ECO:0000259" key="1">
    <source>
        <dbReference type="SMART" id="SM00460"/>
    </source>
</evidence>
<dbReference type="EMBL" id="RQXW01000002">
    <property type="protein sequence ID" value="RTE67133.1"/>
    <property type="molecule type" value="Genomic_DNA"/>
</dbReference>
<organism evidence="2 3">
    <name type="scientific">Amphritea opalescens</name>
    <dbReference type="NCBI Taxonomy" id="2490544"/>
    <lineage>
        <taxon>Bacteria</taxon>
        <taxon>Pseudomonadati</taxon>
        <taxon>Pseudomonadota</taxon>
        <taxon>Gammaproteobacteria</taxon>
        <taxon>Oceanospirillales</taxon>
        <taxon>Oceanospirillaceae</taxon>
        <taxon>Amphritea</taxon>
    </lineage>
</organism>
<reference evidence="2 3" key="1">
    <citation type="submission" date="2018-11" db="EMBL/GenBank/DDBJ databases">
        <title>The draft genome sequence of Amphritea opalescens ANRC-JH13T.</title>
        <authorList>
            <person name="Fang Z."/>
            <person name="Zhang Y."/>
            <person name="Han X."/>
        </authorList>
    </citation>
    <scope>NUCLEOTIDE SEQUENCE [LARGE SCALE GENOMIC DNA]</scope>
    <source>
        <strain evidence="2 3">ANRC-JH13</strain>
    </source>
</reference>
<gene>
    <name evidence="2" type="ORF">EH243_02700</name>
</gene>
<dbReference type="Pfam" id="PF08379">
    <property type="entry name" value="Bact_transglu_N"/>
    <property type="match status" value="1"/>
</dbReference>